<dbReference type="Proteomes" id="UP000790347">
    <property type="component" value="Unassembled WGS sequence"/>
</dbReference>
<keyword evidence="1" id="KW-0812">Transmembrane</keyword>
<feature type="transmembrane region" description="Helical" evidence="1">
    <location>
        <begin position="181"/>
        <end position="206"/>
    </location>
</feature>
<reference evidence="2" key="2">
    <citation type="journal article" date="2022" name="Res Sq">
        <title>Comparative Genomics Reveals Insights into the Divergent Evolution of Astigmatic Mites and Household Pest Adaptations.</title>
        <authorList>
            <person name="Xiong Q."/>
            <person name="Wan A.T.-Y."/>
            <person name="Liu X.-Y."/>
            <person name="Fung C.S.-H."/>
            <person name="Xiao X."/>
            <person name="Malainual N."/>
            <person name="Hou J."/>
            <person name="Wang L."/>
            <person name="Wang M."/>
            <person name="Yang K."/>
            <person name="Cui Y."/>
            <person name="Leung E."/>
            <person name="Nong W."/>
            <person name="Shin S.-K."/>
            <person name="Au S."/>
            <person name="Jeong K.Y."/>
            <person name="Chew F.T."/>
            <person name="Hui J."/>
            <person name="Leung T.F."/>
            <person name="Tungtrongchitr A."/>
            <person name="Zhong N."/>
            <person name="Liu Z."/>
            <person name="Tsui S."/>
        </authorList>
    </citation>
    <scope>NUCLEOTIDE SEQUENCE</scope>
    <source>
        <strain evidence="2">Derf</strain>
        <tissue evidence="2">Whole organism</tissue>
    </source>
</reference>
<dbReference type="AlphaFoldDB" id="A0A922L6V4"/>
<evidence type="ECO:0000256" key="1">
    <source>
        <dbReference type="SAM" id="Phobius"/>
    </source>
</evidence>
<comment type="caution">
    <text evidence="2">The sequence shown here is derived from an EMBL/GenBank/DDBJ whole genome shotgun (WGS) entry which is preliminary data.</text>
</comment>
<keyword evidence="1" id="KW-1133">Transmembrane helix</keyword>
<accession>A0A922L6V4</accession>
<evidence type="ECO:0000313" key="3">
    <source>
        <dbReference type="Proteomes" id="UP000790347"/>
    </source>
</evidence>
<sequence>MLHTAFFINYIRYVYNFNEKFTLKLLTFVYLKPQQLRQSSIISSIRCNDKTLKQIDYLVHIADICQSIGIIGWTFLSLKLLLVVIVLTIIEPKGFIVLIYDIINCFIVTYTIRYAIATSFFIHFNMIIIVVYISNCFHIINRSLSIFNKTNNNNNNNRYESMIEFIHHHNDLCRWISKIDLYFGIFHIVTLSIHLPIIVLSVNALLSLKSLFVWRSILLSIVTIIEMFILLSTMALMIPINQYAMAGRLPFYSCLARGGGGFFYRCSLQGRRNYPRGLYSFIRFQLKCQNYLERFASRYIDIGIHIRSHCITHANFWNLFNRIPNFDVVFSGHLCNSK</sequence>
<reference evidence="2" key="1">
    <citation type="submission" date="2013-05" db="EMBL/GenBank/DDBJ databases">
        <authorList>
            <person name="Yim A.K.Y."/>
            <person name="Chan T.F."/>
            <person name="Ji K.M."/>
            <person name="Liu X.Y."/>
            <person name="Zhou J.W."/>
            <person name="Li R.Q."/>
            <person name="Yang K.Y."/>
            <person name="Li J."/>
            <person name="Li M."/>
            <person name="Law P.T.W."/>
            <person name="Wu Y.L."/>
            <person name="Cai Z.L."/>
            <person name="Qin H."/>
            <person name="Bao Y."/>
            <person name="Leung R.K.K."/>
            <person name="Ng P.K.S."/>
            <person name="Zou J."/>
            <person name="Zhong X.J."/>
            <person name="Ran P.X."/>
            <person name="Zhong N.S."/>
            <person name="Liu Z.G."/>
            <person name="Tsui S.K.W."/>
        </authorList>
    </citation>
    <scope>NUCLEOTIDE SEQUENCE</scope>
    <source>
        <strain evidence="2">Derf</strain>
        <tissue evidence="2">Whole organism</tissue>
    </source>
</reference>
<proteinExistence type="predicted"/>
<feature type="transmembrane region" description="Helical" evidence="1">
    <location>
        <begin position="122"/>
        <end position="140"/>
    </location>
</feature>
<organism evidence="2 3">
    <name type="scientific">Dermatophagoides farinae</name>
    <name type="common">American house dust mite</name>
    <dbReference type="NCBI Taxonomy" id="6954"/>
    <lineage>
        <taxon>Eukaryota</taxon>
        <taxon>Metazoa</taxon>
        <taxon>Ecdysozoa</taxon>
        <taxon>Arthropoda</taxon>
        <taxon>Chelicerata</taxon>
        <taxon>Arachnida</taxon>
        <taxon>Acari</taxon>
        <taxon>Acariformes</taxon>
        <taxon>Sarcoptiformes</taxon>
        <taxon>Astigmata</taxon>
        <taxon>Psoroptidia</taxon>
        <taxon>Analgoidea</taxon>
        <taxon>Pyroglyphidae</taxon>
        <taxon>Dermatophagoidinae</taxon>
        <taxon>Dermatophagoides</taxon>
    </lineage>
</organism>
<keyword evidence="1" id="KW-0472">Membrane</keyword>
<protein>
    <submittedName>
        <fullName evidence="2">Uncharacterized protein</fullName>
    </submittedName>
</protein>
<gene>
    <name evidence="2" type="ORF">DERF_006115</name>
</gene>
<dbReference type="EMBL" id="ASGP02000002">
    <property type="protein sequence ID" value="KAH9522551.1"/>
    <property type="molecule type" value="Genomic_DNA"/>
</dbReference>
<evidence type="ECO:0000313" key="2">
    <source>
        <dbReference type="EMBL" id="KAH9522551.1"/>
    </source>
</evidence>
<name>A0A922L6V4_DERFA</name>
<feature type="transmembrane region" description="Helical" evidence="1">
    <location>
        <begin position="70"/>
        <end position="90"/>
    </location>
</feature>
<feature type="transmembrane region" description="Helical" evidence="1">
    <location>
        <begin position="97"/>
        <end position="116"/>
    </location>
</feature>
<keyword evidence="3" id="KW-1185">Reference proteome</keyword>
<feature type="transmembrane region" description="Helical" evidence="1">
    <location>
        <begin position="212"/>
        <end position="238"/>
    </location>
</feature>